<sequence>MVYNTESHFTASNNSKNLIYFTEALKSKLHSNIPDSKVVWYDSFISSENRIRYQNGVTELNYPHFDSSDLFFTNYWWDENNLKSNVSKIGFEGVKRKLFVGIDIWGRGSKVGNGGFETGLAMDLLRQYSSNIALFAPAWTYETAQSQEEFLNNDQTFWKNGVTNETPGGSVATFIQPRLTPVFTDSNGIFKFYTNFNQGEGKGFRIEGKSIFDDFWVNGSLQSYIPAILSKEYVEINKSDAFNGGSSLKIIHKTTKTFEDSSSKNLYKLFQFDQEIIQDFVELSFSYKSITELPKNSLFQIELTYYIERRYKTISKVREGVLAVPLSTKHQWKQINVSLAKPRLFQREHFILSGVQLRFVPDKSLDSLDSSWVMIPKLNSKTHEIYELLLGDLSIQTIESKTNPISFISKREVKGGEVVITWNDDYENVLYWLVYVNGKLETVSASASWVLNKTDRVRIDVFTRDGKVLKGSNLFV</sequence>
<evidence type="ECO:0000313" key="2">
    <source>
        <dbReference type="EMBL" id="KAH3669131.1"/>
    </source>
</evidence>
<dbReference type="EMBL" id="JAEUBF010001347">
    <property type="protein sequence ID" value="KAH3669131.1"/>
    <property type="molecule type" value="Genomic_DNA"/>
</dbReference>
<dbReference type="GO" id="GO:0033925">
    <property type="term" value="F:mannosyl-glycoprotein endo-beta-N-acetylglucosaminidase activity"/>
    <property type="evidence" value="ECO:0007669"/>
    <property type="project" value="UniProtKB-EC"/>
</dbReference>
<dbReference type="Proteomes" id="UP000769528">
    <property type="component" value="Unassembled WGS sequence"/>
</dbReference>
<dbReference type="OrthoDB" id="284473at2759"/>
<dbReference type="Gene3D" id="3.20.20.80">
    <property type="entry name" value="Glycosidases"/>
    <property type="match status" value="1"/>
</dbReference>
<dbReference type="GO" id="GO:0005829">
    <property type="term" value="C:cytosol"/>
    <property type="evidence" value="ECO:0007669"/>
    <property type="project" value="UniProtKB-SubCell"/>
</dbReference>
<dbReference type="Gene3D" id="2.60.120.260">
    <property type="entry name" value="Galactose-binding domain-like"/>
    <property type="match status" value="1"/>
</dbReference>
<accession>A0A9P8PC80</accession>
<reference evidence="2" key="1">
    <citation type="journal article" date="2021" name="Open Biol.">
        <title>Shared evolutionary footprints suggest mitochondrial oxidative damage underlies multiple complex I losses in fungi.</title>
        <authorList>
            <person name="Schikora-Tamarit M.A."/>
            <person name="Marcet-Houben M."/>
            <person name="Nosek J."/>
            <person name="Gabaldon T."/>
        </authorList>
    </citation>
    <scope>NUCLEOTIDE SEQUENCE</scope>
    <source>
        <strain evidence="2">CBS6341</strain>
    </source>
</reference>
<keyword evidence="3" id="KW-1185">Reference proteome</keyword>
<gene>
    <name evidence="2" type="ORF">WICMUC_005095</name>
</gene>
<protein>
    <recommendedName>
        <fullName evidence="1">Cytosolic endo-beta-N-acetylglucosaminidase TIM barrel domain-containing protein</fullName>
    </recommendedName>
</protein>
<evidence type="ECO:0000259" key="1">
    <source>
        <dbReference type="Pfam" id="PF03644"/>
    </source>
</evidence>
<dbReference type="PANTHER" id="PTHR13246">
    <property type="entry name" value="ENDO BETA N-ACETYLGLUCOSAMINIDASE"/>
    <property type="match status" value="1"/>
</dbReference>
<dbReference type="InterPro" id="IPR005201">
    <property type="entry name" value="TIM_ENGase"/>
</dbReference>
<evidence type="ECO:0000313" key="3">
    <source>
        <dbReference type="Proteomes" id="UP000769528"/>
    </source>
</evidence>
<name>A0A9P8PC80_9ASCO</name>
<dbReference type="AlphaFoldDB" id="A0A9P8PC80"/>
<dbReference type="PANTHER" id="PTHR13246:SF1">
    <property type="entry name" value="CYTOSOLIC ENDO-BETA-N-ACETYLGLUCOSAMINIDASE"/>
    <property type="match status" value="1"/>
</dbReference>
<proteinExistence type="predicted"/>
<dbReference type="Pfam" id="PF03644">
    <property type="entry name" value="Glyco_hydro_85"/>
    <property type="match status" value="1"/>
</dbReference>
<feature type="domain" description="Cytosolic endo-beta-N-acetylglucosaminidase TIM barrel" evidence="1">
    <location>
        <begin position="4"/>
        <end position="203"/>
    </location>
</feature>
<dbReference type="InterPro" id="IPR032979">
    <property type="entry name" value="ENGase"/>
</dbReference>
<comment type="caution">
    <text evidence="2">The sequence shown here is derived from an EMBL/GenBank/DDBJ whole genome shotgun (WGS) entry which is preliminary data.</text>
</comment>
<reference evidence="2" key="2">
    <citation type="submission" date="2021-01" db="EMBL/GenBank/DDBJ databases">
        <authorList>
            <person name="Schikora-Tamarit M.A."/>
        </authorList>
    </citation>
    <scope>NUCLEOTIDE SEQUENCE</scope>
    <source>
        <strain evidence="2">CBS6341</strain>
    </source>
</reference>
<organism evidence="2 3">
    <name type="scientific">Wickerhamomyces mucosus</name>
    <dbReference type="NCBI Taxonomy" id="1378264"/>
    <lineage>
        <taxon>Eukaryota</taxon>
        <taxon>Fungi</taxon>
        <taxon>Dikarya</taxon>
        <taxon>Ascomycota</taxon>
        <taxon>Saccharomycotina</taxon>
        <taxon>Saccharomycetes</taxon>
        <taxon>Phaffomycetales</taxon>
        <taxon>Wickerhamomycetaceae</taxon>
        <taxon>Wickerhamomyces</taxon>
    </lineage>
</organism>